<dbReference type="PANTHER" id="PTHR33595">
    <property type="entry name" value="VON WILLEBRAND FACTOR A DOMAIN PROTEIN"/>
    <property type="match status" value="1"/>
</dbReference>
<keyword evidence="4" id="KW-1185">Reference proteome</keyword>
<name>A0A8J5FKS4_ZINOF</name>
<dbReference type="Pfam" id="PF25821">
    <property type="entry name" value="DUF7950"/>
    <property type="match status" value="1"/>
</dbReference>
<proteinExistence type="predicted"/>
<comment type="caution">
    <text evidence="3">The sequence shown here is derived from an EMBL/GenBank/DDBJ whole genome shotgun (WGS) entry which is preliminary data.</text>
</comment>
<feature type="compositionally biased region" description="Low complexity" evidence="1">
    <location>
        <begin position="37"/>
        <end position="54"/>
    </location>
</feature>
<evidence type="ECO:0000259" key="2">
    <source>
        <dbReference type="Pfam" id="PF25821"/>
    </source>
</evidence>
<dbReference type="PANTHER" id="PTHR33595:SF7">
    <property type="entry name" value="OS12G0242500 PROTEIN"/>
    <property type="match status" value="1"/>
</dbReference>
<feature type="compositionally biased region" description="Low complexity" evidence="1">
    <location>
        <begin position="90"/>
        <end position="102"/>
    </location>
</feature>
<gene>
    <name evidence="3" type="ORF">ZIOFF_054667</name>
</gene>
<dbReference type="OrthoDB" id="1898295at2759"/>
<dbReference type="Proteomes" id="UP000734854">
    <property type="component" value="Unassembled WGS sequence"/>
</dbReference>
<feature type="region of interest" description="Disordered" evidence="1">
    <location>
        <begin position="37"/>
        <end position="102"/>
    </location>
</feature>
<protein>
    <recommendedName>
        <fullName evidence="2">DUF7950 domain-containing protein</fullName>
    </recommendedName>
</protein>
<dbReference type="EMBL" id="JACMSC010000015">
    <property type="protein sequence ID" value="KAG6486097.1"/>
    <property type="molecule type" value="Genomic_DNA"/>
</dbReference>
<reference evidence="3 4" key="1">
    <citation type="submission" date="2020-08" db="EMBL/GenBank/DDBJ databases">
        <title>Plant Genome Project.</title>
        <authorList>
            <person name="Zhang R.-G."/>
        </authorList>
    </citation>
    <scope>NUCLEOTIDE SEQUENCE [LARGE SCALE GENOMIC DNA]</scope>
    <source>
        <tissue evidence="3">Rhizome</tissue>
    </source>
</reference>
<sequence length="300" mass="31687">MERRGGCCLAMYGGGDAEATWKMGRIMLRFRPIAPRPAVSSPAAASVVAELSPVGRKKGRKSTGDRCGGRKARKVEAKPSPSSKDDRKASTSSASSSSTTTSTMICSPTIVTLALMPVAEEKRDDLAERQSPGTERPLLVPAWMGCEAAARVPRPLTAVGSWVTVECVTDTWRDGEVAWRSDEAVRAALAADDCPGLVSDERDRITWTNAAYRRMVSGAVSDVVGGGGRAGADEVRVGFVARAAVPASGACRAFTCRMRVHYARPTGRASSLAAPCDAWRLDGGGSAWRIDVKTALSLSL</sequence>
<organism evidence="3 4">
    <name type="scientific">Zingiber officinale</name>
    <name type="common">Ginger</name>
    <name type="synonym">Amomum zingiber</name>
    <dbReference type="NCBI Taxonomy" id="94328"/>
    <lineage>
        <taxon>Eukaryota</taxon>
        <taxon>Viridiplantae</taxon>
        <taxon>Streptophyta</taxon>
        <taxon>Embryophyta</taxon>
        <taxon>Tracheophyta</taxon>
        <taxon>Spermatophyta</taxon>
        <taxon>Magnoliopsida</taxon>
        <taxon>Liliopsida</taxon>
        <taxon>Zingiberales</taxon>
        <taxon>Zingiberaceae</taxon>
        <taxon>Zingiber</taxon>
    </lineage>
</organism>
<evidence type="ECO:0000313" key="4">
    <source>
        <dbReference type="Proteomes" id="UP000734854"/>
    </source>
</evidence>
<evidence type="ECO:0000256" key="1">
    <source>
        <dbReference type="SAM" id="MobiDB-lite"/>
    </source>
</evidence>
<feature type="domain" description="DUF7950" evidence="2">
    <location>
        <begin position="160"/>
        <end position="297"/>
    </location>
</feature>
<evidence type="ECO:0000313" key="3">
    <source>
        <dbReference type="EMBL" id="KAG6486097.1"/>
    </source>
</evidence>
<dbReference type="InterPro" id="IPR057710">
    <property type="entry name" value="DUF7950"/>
</dbReference>
<accession>A0A8J5FKS4</accession>
<dbReference type="AlphaFoldDB" id="A0A8J5FKS4"/>